<proteinExistence type="predicted"/>
<dbReference type="Proteomes" id="UP000789920">
    <property type="component" value="Unassembled WGS sequence"/>
</dbReference>
<protein>
    <submittedName>
        <fullName evidence="1">1305_t:CDS:1</fullName>
    </submittedName>
</protein>
<name>A0ACA9SCV1_9GLOM</name>
<feature type="non-terminal residue" evidence="1">
    <location>
        <position position="1"/>
    </location>
</feature>
<organism evidence="1 2">
    <name type="scientific">Racocetra persica</name>
    <dbReference type="NCBI Taxonomy" id="160502"/>
    <lineage>
        <taxon>Eukaryota</taxon>
        <taxon>Fungi</taxon>
        <taxon>Fungi incertae sedis</taxon>
        <taxon>Mucoromycota</taxon>
        <taxon>Glomeromycotina</taxon>
        <taxon>Glomeromycetes</taxon>
        <taxon>Diversisporales</taxon>
        <taxon>Gigasporaceae</taxon>
        <taxon>Racocetra</taxon>
    </lineage>
</organism>
<evidence type="ECO:0000313" key="1">
    <source>
        <dbReference type="EMBL" id="CAG8834191.1"/>
    </source>
</evidence>
<feature type="non-terminal residue" evidence="1">
    <location>
        <position position="123"/>
    </location>
</feature>
<sequence>NGTEPTYNDEMIRIPIIWSYLGKMKTKNEYIDHINDMILDQTYGDIITYKSYDSVPDDTRGLYQQEFLNSIMPNGLPPYELCLKVGTPILCLRNLDPANGLCNGTRLICQAFYPNIIKAIIAT</sequence>
<gene>
    <name evidence="1" type="ORF">RPERSI_LOCUS29112</name>
</gene>
<reference evidence="1" key="1">
    <citation type="submission" date="2021-06" db="EMBL/GenBank/DDBJ databases">
        <authorList>
            <person name="Kallberg Y."/>
            <person name="Tangrot J."/>
            <person name="Rosling A."/>
        </authorList>
    </citation>
    <scope>NUCLEOTIDE SEQUENCE</scope>
    <source>
        <strain evidence="1">MA461A</strain>
    </source>
</reference>
<comment type="caution">
    <text evidence="1">The sequence shown here is derived from an EMBL/GenBank/DDBJ whole genome shotgun (WGS) entry which is preliminary data.</text>
</comment>
<accession>A0ACA9SCV1</accession>
<dbReference type="EMBL" id="CAJVQC010108456">
    <property type="protein sequence ID" value="CAG8834191.1"/>
    <property type="molecule type" value="Genomic_DNA"/>
</dbReference>
<evidence type="ECO:0000313" key="2">
    <source>
        <dbReference type="Proteomes" id="UP000789920"/>
    </source>
</evidence>
<keyword evidence="2" id="KW-1185">Reference proteome</keyword>